<dbReference type="InterPro" id="IPR001680">
    <property type="entry name" value="WD40_rpt"/>
</dbReference>
<feature type="domain" description="Asl1-like glycosyl hydrolase catalytic" evidence="9">
    <location>
        <begin position="32"/>
        <end position="261"/>
    </location>
</feature>
<evidence type="ECO:0000313" key="14">
    <source>
        <dbReference type="Proteomes" id="UP001214628"/>
    </source>
</evidence>
<dbReference type="InterPro" id="IPR048591">
    <property type="entry name" value="WDHD1/CFT4_hel"/>
</dbReference>
<evidence type="ECO:0000259" key="11">
    <source>
        <dbReference type="Pfam" id="PF20946"/>
    </source>
</evidence>
<dbReference type="Gene3D" id="3.20.20.80">
    <property type="entry name" value="Glycosidases"/>
    <property type="match status" value="1"/>
</dbReference>
<dbReference type="PROSITE" id="PS00678">
    <property type="entry name" value="WD_REPEATS_1"/>
    <property type="match status" value="1"/>
</dbReference>
<keyword evidence="7" id="KW-0812">Transmembrane</keyword>
<dbReference type="GO" id="GO:0006281">
    <property type="term" value="P:DNA repair"/>
    <property type="evidence" value="ECO:0007669"/>
    <property type="project" value="TreeGrafter"/>
</dbReference>
<dbReference type="SUPFAM" id="SSF51445">
    <property type="entry name" value="(Trans)glycosidases"/>
    <property type="match status" value="1"/>
</dbReference>
<accession>A0AAF0FA39</accession>
<feature type="chain" id="PRO_5042181303" evidence="8">
    <location>
        <begin position="25"/>
        <end position="1268"/>
    </location>
</feature>
<dbReference type="Proteomes" id="UP001214628">
    <property type="component" value="Chromosome 2"/>
</dbReference>
<feature type="repeat" description="WD" evidence="5">
    <location>
        <begin position="420"/>
        <end position="454"/>
    </location>
</feature>
<comment type="subcellular location">
    <subcellularLocation>
        <location evidence="1">Nucleus</location>
    </subcellularLocation>
</comment>
<keyword evidence="3" id="KW-0677">Repeat</keyword>
<feature type="compositionally biased region" description="Polar residues" evidence="6">
    <location>
        <begin position="1194"/>
        <end position="1204"/>
    </location>
</feature>
<gene>
    <name evidence="13" type="primary">mcl1</name>
    <name evidence="13" type="ORF">MPSI1_001787</name>
</gene>
<evidence type="ECO:0000256" key="5">
    <source>
        <dbReference type="PROSITE-ProRule" id="PRU00221"/>
    </source>
</evidence>
<feature type="domain" description="WDHD1/CFT4 helical bundle" evidence="11">
    <location>
        <begin position="1011"/>
        <end position="1113"/>
    </location>
</feature>
<feature type="signal peptide" evidence="8">
    <location>
        <begin position="1"/>
        <end position="24"/>
    </location>
</feature>
<sequence length="1268" mass="139458">MKLLSTVAAVTAAFAMMSAETASAKILFGIPWGADNTWAKNIPSGVVNWYHHWQAGYVPEMAASTEYVPTFWGPSKWVDWEFRKAEIKKFNSTHILSFNEPEIASQASMSPNEAVKLWMKELQPYAEKGINVSSPQMVYDLDWLEQFMDGCKQSGCDVSFMALHWYGSYKDMDKLKTWVKRVHQKFNLPIWVSEFGITKASNPTQEQVTSFAKEALEWLDSQPYVERAAWNGGYSINNPPDDYATPLNALFHGNGQFRSLAMTWFPNLSSKLAAQKHRRGKSIGGVMKRSSKGKKGTMKQKRSLKRLVTAGEDHLVRILPAEANQADVNPVVVEGATRPMTWLDADGEYLVTASEDGAVRLYRPESADLVQIIRREVLPVRCVAMESASRPNSTPRTAVCSDELIVRVVNASDPRSITLLTGHSRGVRAASWSPVIPLLLTCGADGDIRAWDMSGNEPNCAKVMSNLLPALRPESEFSSLAVWHPSGAIFAVPTKSQEVALVRAPIASAEMHGEHVWDTVVTLGTSTDPNPEHGQVPRGLVSALAFCPNGRYLAVATEDLNLAIWALDSRRIVRAQQAEALVTSLSWHHSKDTLSWTDAQGQLVRWDAVVGTTMPSPFEPLQFAQAPADEQSTDANQEPDTDFEDLFDDTPLETEPRAPSRPEHRRVKSHADRDALVQPTFQSGATPMHAQRRYLSVNTLGTLTAVDQDTHQSILFESYDTSSRRNFRFTDHYGYTMASMAAQGILFACKAESNNPSSVFYRPFEDVPGIQTEWSLDLAASESVEAIALGGIVNAGSHADVHMESSSMMDESKTSTATAIVATSHGYLRFFGMSGMQRYVWALGSSIVTLAASTTMVFVVYRSANLSSNHLQLHYLLIDLVELATLQQGLIPLAPGAVLTWVGFNELGAPGIFDSNGILSLLDRAWRPGQARWVPALDTVQALLPARNDQEDSIQRSPRVRCWPIQLTATHLLGLLLPTSQTYPQATTSRPVVQELALSFCLVQRESNSTTLEEAALRYSLLAKATRDARSATGDEDVHAATLELSRSNPEALEIEADKSLLQLVQLACKSDRYARALEAARNLHSEATLDAALKIASFFHLPSLGDRFQMIRPPLSARKELEDEVTERACGVDALLRNCARLPVPAANPALQYAPSEQSVSTPNDAPAPVRSRSLHQRSALAKEGMAQKQVPDDSQSTTISSGTTYKPSSSIPTPSSPTPTPTPATRMNPFARTQSAVKERHLQKTESNRLRRSYGKADYRATGNLG</sequence>
<keyword evidence="7" id="KW-0472">Membrane</keyword>
<feature type="compositionally biased region" description="Polar residues" evidence="6">
    <location>
        <begin position="1156"/>
        <end position="1165"/>
    </location>
</feature>
<keyword evidence="8" id="KW-0732">Signal</keyword>
<feature type="domain" description="WDHD1/CFT4 second beta-propeller" evidence="10">
    <location>
        <begin position="680"/>
        <end position="999"/>
    </location>
</feature>
<evidence type="ECO:0000256" key="6">
    <source>
        <dbReference type="SAM" id="MobiDB-lite"/>
    </source>
</evidence>
<dbReference type="GO" id="GO:0000278">
    <property type="term" value="P:mitotic cell cycle"/>
    <property type="evidence" value="ECO:0007669"/>
    <property type="project" value="TreeGrafter"/>
</dbReference>
<feature type="region of interest" description="Disordered" evidence="6">
    <location>
        <begin position="626"/>
        <end position="683"/>
    </location>
</feature>
<feature type="compositionally biased region" description="Basic and acidic residues" evidence="6">
    <location>
        <begin position="1239"/>
        <end position="1261"/>
    </location>
</feature>
<evidence type="ECO:0000256" key="8">
    <source>
        <dbReference type="SAM" id="SignalP"/>
    </source>
</evidence>
<evidence type="ECO:0000256" key="1">
    <source>
        <dbReference type="ARBA" id="ARBA00004123"/>
    </source>
</evidence>
<dbReference type="GO" id="GO:0043596">
    <property type="term" value="C:nuclear replication fork"/>
    <property type="evidence" value="ECO:0007669"/>
    <property type="project" value="TreeGrafter"/>
</dbReference>
<dbReference type="PROSITE" id="PS50294">
    <property type="entry name" value="WD_REPEATS_REGION"/>
    <property type="match status" value="1"/>
</dbReference>
<keyword evidence="2 5" id="KW-0853">WD repeat</keyword>
<evidence type="ECO:0000256" key="7">
    <source>
        <dbReference type="SAM" id="Phobius"/>
    </source>
</evidence>
<dbReference type="SUPFAM" id="SSF50978">
    <property type="entry name" value="WD40 repeat-like"/>
    <property type="match status" value="1"/>
</dbReference>
<dbReference type="GO" id="GO:0003682">
    <property type="term" value="F:chromatin binding"/>
    <property type="evidence" value="ECO:0007669"/>
    <property type="project" value="TreeGrafter"/>
</dbReference>
<dbReference type="PANTHER" id="PTHR19932">
    <property type="entry name" value="WD REPEAT AND HMG-BOX DNA BINDING PROTEIN"/>
    <property type="match status" value="1"/>
</dbReference>
<dbReference type="InterPro" id="IPR015943">
    <property type="entry name" value="WD40/YVTN_repeat-like_dom_sf"/>
</dbReference>
<organism evidence="13 14">
    <name type="scientific">Malassezia psittaci</name>
    <dbReference type="NCBI Taxonomy" id="1821823"/>
    <lineage>
        <taxon>Eukaryota</taxon>
        <taxon>Fungi</taxon>
        <taxon>Dikarya</taxon>
        <taxon>Basidiomycota</taxon>
        <taxon>Ustilaginomycotina</taxon>
        <taxon>Malasseziomycetes</taxon>
        <taxon>Malasseziales</taxon>
        <taxon>Malasseziaceae</taxon>
        <taxon>Malassezia</taxon>
    </lineage>
</organism>
<dbReference type="PANTHER" id="PTHR19932:SF10">
    <property type="entry name" value="WD REPEAT AND HMG-BOX DNA-BINDING PROTEIN 1"/>
    <property type="match status" value="1"/>
</dbReference>
<feature type="domain" description="WDHD1 first WD40" evidence="12">
    <location>
        <begin position="303"/>
        <end position="603"/>
    </location>
</feature>
<dbReference type="Gene3D" id="2.130.10.10">
    <property type="entry name" value="YVTN repeat-like/Quinoprotein amine dehydrogenase"/>
    <property type="match status" value="1"/>
</dbReference>
<dbReference type="Pfam" id="PF11790">
    <property type="entry name" value="Glyco_hydro_cc"/>
    <property type="match status" value="1"/>
</dbReference>
<dbReference type="AlphaFoldDB" id="A0AAF0FA39"/>
<dbReference type="EMBL" id="CP118376">
    <property type="protein sequence ID" value="WFD43134.1"/>
    <property type="molecule type" value="Genomic_DNA"/>
</dbReference>
<feature type="region of interest" description="Disordered" evidence="6">
    <location>
        <begin position="279"/>
        <end position="302"/>
    </location>
</feature>
<feature type="repeat" description="WD" evidence="5">
    <location>
        <begin position="541"/>
        <end position="575"/>
    </location>
</feature>
<keyword evidence="14" id="KW-1185">Reference proteome</keyword>
<dbReference type="InterPro" id="IPR019775">
    <property type="entry name" value="WD40_repeat_CS"/>
</dbReference>
<evidence type="ECO:0000259" key="12">
    <source>
        <dbReference type="Pfam" id="PF24817"/>
    </source>
</evidence>
<dbReference type="Pfam" id="PF20946">
    <property type="entry name" value="Ctf4_C"/>
    <property type="match status" value="1"/>
</dbReference>
<dbReference type="Pfam" id="PF12341">
    <property type="entry name" value="Mcl1_mid"/>
    <property type="match status" value="1"/>
</dbReference>
<keyword evidence="4" id="KW-0539">Nucleus</keyword>
<feature type="compositionally biased region" description="Low complexity" evidence="6">
    <location>
        <begin position="1205"/>
        <end position="1215"/>
    </location>
</feature>
<dbReference type="Pfam" id="PF24817">
    <property type="entry name" value="WD40_WDHD1_1st"/>
    <property type="match status" value="1"/>
</dbReference>
<name>A0AAF0FA39_9BASI</name>
<proteinExistence type="predicted"/>
<evidence type="ECO:0000313" key="13">
    <source>
        <dbReference type="EMBL" id="WFD43134.1"/>
    </source>
</evidence>
<feature type="compositionally biased region" description="Acidic residues" evidence="6">
    <location>
        <begin position="637"/>
        <end position="652"/>
    </location>
</feature>
<dbReference type="InterPro" id="IPR057646">
    <property type="entry name" value="WD40_WDHD1_1st"/>
</dbReference>
<dbReference type="GO" id="GO:0006261">
    <property type="term" value="P:DNA-templated DNA replication"/>
    <property type="evidence" value="ECO:0007669"/>
    <property type="project" value="TreeGrafter"/>
</dbReference>
<protein>
    <submittedName>
        <fullName evidence="13">DNA polymerase alpha accessory factor Mcl1</fullName>
    </submittedName>
</protein>
<evidence type="ECO:0000256" key="3">
    <source>
        <dbReference type="ARBA" id="ARBA00022737"/>
    </source>
</evidence>
<evidence type="ECO:0000256" key="4">
    <source>
        <dbReference type="ARBA" id="ARBA00023242"/>
    </source>
</evidence>
<dbReference type="PROSITE" id="PS50082">
    <property type="entry name" value="WD_REPEATS_2"/>
    <property type="match status" value="2"/>
</dbReference>
<dbReference type="InterPro" id="IPR017853">
    <property type="entry name" value="GH"/>
</dbReference>
<feature type="region of interest" description="Disordered" evidence="6">
    <location>
        <begin position="1154"/>
        <end position="1268"/>
    </location>
</feature>
<keyword evidence="7" id="KW-1133">Transmembrane helix</keyword>
<evidence type="ECO:0000259" key="9">
    <source>
        <dbReference type="Pfam" id="PF11790"/>
    </source>
</evidence>
<evidence type="ECO:0000259" key="10">
    <source>
        <dbReference type="Pfam" id="PF12341"/>
    </source>
</evidence>
<dbReference type="InterPro" id="IPR022100">
    <property type="entry name" value="WDHD1/CFT4_beta-prop_2nd"/>
</dbReference>
<dbReference type="SMART" id="SM00320">
    <property type="entry name" value="WD40"/>
    <property type="match status" value="4"/>
</dbReference>
<evidence type="ECO:0000256" key="2">
    <source>
        <dbReference type="ARBA" id="ARBA00022574"/>
    </source>
</evidence>
<feature type="compositionally biased region" description="Basic residues" evidence="6">
    <location>
        <begin position="289"/>
        <end position="302"/>
    </location>
</feature>
<dbReference type="InterPro" id="IPR024655">
    <property type="entry name" value="Asl1_glyco_hydro_catalytic"/>
</dbReference>
<dbReference type="InterPro" id="IPR036322">
    <property type="entry name" value="WD40_repeat_dom_sf"/>
</dbReference>
<reference evidence="13" key="1">
    <citation type="submission" date="2023-02" db="EMBL/GenBank/DDBJ databases">
        <title>Mating type loci evolution in Malassezia.</title>
        <authorList>
            <person name="Coelho M.A."/>
        </authorList>
    </citation>
    <scope>NUCLEOTIDE SEQUENCE</scope>
    <source>
        <strain evidence="13">CBS 14136</strain>
    </source>
</reference>
<feature type="transmembrane region" description="Helical" evidence="7">
    <location>
        <begin position="839"/>
        <end position="861"/>
    </location>
</feature>